<proteinExistence type="inferred from homology"/>
<dbReference type="Gene3D" id="1.10.287.950">
    <property type="entry name" value="Methyl-accepting chemotaxis protein"/>
    <property type="match status" value="1"/>
</dbReference>
<dbReference type="PRINTS" id="PR00260">
    <property type="entry name" value="CHEMTRNSDUCR"/>
</dbReference>
<dbReference type="SMART" id="SM00283">
    <property type="entry name" value="MA"/>
    <property type="match status" value="1"/>
</dbReference>
<evidence type="ECO:0000256" key="1">
    <source>
        <dbReference type="ARBA" id="ARBA00022500"/>
    </source>
</evidence>
<dbReference type="PANTHER" id="PTHR43531">
    <property type="entry name" value="PROTEIN ICFG"/>
    <property type="match status" value="1"/>
</dbReference>
<dbReference type="InterPro" id="IPR004090">
    <property type="entry name" value="Chemotax_Me-accpt_rcpt"/>
</dbReference>
<keyword evidence="6" id="KW-1185">Reference proteome</keyword>
<evidence type="ECO:0000259" key="4">
    <source>
        <dbReference type="PROSITE" id="PS50111"/>
    </source>
</evidence>
<dbReference type="PROSITE" id="PS50111">
    <property type="entry name" value="CHEMOTAXIS_TRANSDUC_2"/>
    <property type="match status" value="1"/>
</dbReference>
<evidence type="ECO:0000313" key="6">
    <source>
        <dbReference type="Proteomes" id="UP000503482"/>
    </source>
</evidence>
<dbReference type="GO" id="GO:0006935">
    <property type="term" value="P:chemotaxis"/>
    <property type="evidence" value="ECO:0007669"/>
    <property type="project" value="UniProtKB-KW"/>
</dbReference>
<keyword evidence="3" id="KW-0807">Transducer</keyword>
<dbReference type="AlphaFoldDB" id="A0AAE7E2K3"/>
<comment type="similarity">
    <text evidence="2">Belongs to the methyl-accepting chemotaxis (MCP) protein family.</text>
</comment>
<dbReference type="SUPFAM" id="SSF58104">
    <property type="entry name" value="Methyl-accepting chemotaxis protein (MCP) signaling domain"/>
    <property type="match status" value="1"/>
</dbReference>
<dbReference type="PANTHER" id="PTHR43531:SF11">
    <property type="entry name" value="METHYL-ACCEPTING CHEMOTAXIS PROTEIN 3"/>
    <property type="match status" value="1"/>
</dbReference>
<organism evidence="5 6">
    <name type="scientific">Arcobacter venerupis</name>
    <dbReference type="NCBI Taxonomy" id="1054033"/>
    <lineage>
        <taxon>Bacteria</taxon>
        <taxon>Pseudomonadati</taxon>
        <taxon>Campylobacterota</taxon>
        <taxon>Epsilonproteobacteria</taxon>
        <taxon>Campylobacterales</taxon>
        <taxon>Arcobacteraceae</taxon>
        <taxon>Arcobacter</taxon>
    </lineage>
</organism>
<name>A0AAE7E2K3_9BACT</name>
<dbReference type="GO" id="GO:0007165">
    <property type="term" value="P:signal transduction"/>
    <property type="evidence" value="ECO:0007669"/>
    <property type="project" value="UniProtKB-KW"/>
</dbReference>
<accession>A0AAE7E2K3</accession>
<dbReference type="InterPro" id="IPR004089">
    <property type="entry name" value="MCPsignal_dom"/>
</dbReference>
<evidence type="ECO:0000256" key="2">
    <source>
        <dbReference type="ARBA" id="ARBA00029447"/>
    </source>
</evidence>
<gene>
    <name evidence="5" type="ORF">AVENP_0220</name>
</gene>
<dbReference type="InterPro" id="IPR051310">
    <property type="entry name" value="MCP_chemotaxis"/>
</dbReference>
<feature type="domain" description="Methyl-accepting transducer" evidence="4">
    <location>
        <begin position="163"/>
        <end position="385"/>
    </location>
</feature>
<dbReference type="GO" id="GO:0004888">
    <property type="term" value="F:transmembrane signaling receptor activity"/>
    <property type="evidence" value="ECO:0007669"/>
    <property type="project" value="InterPro"/>
</dbReference>
<dbReference type="GO" id="GO:0016020">
    <property type="term" value="C:membrane"/>
    <property type="evidence" value="ECO:0007669"/>
    <property type="project" value="InterPro"/>
</dbReference>
<dbReference type="Proteomes" id="UP000503482">
    <property type="component" value="Chromosome"/>
</dbReference>
<sequence>MFFNNSDKKIINSLDNIIDYLNNKTNAIDKNDFKSSRSNKEVKKRLDLIIDILNKKNNDELRIYGEIMLVAEKMMKGDFSDKIFHTETPNIKLNYIATVINNLNYTLKTSISNLLKILDEYSNYNYLHKLDKKNVFGDFNLLFERINNLQENITVMLIENKSNGLTLDQSSDILLKNVDKLNRSSTEAASRLEETAAAIEEITSNIRNNTETIAKMATYSTDVTKSVLNGEKLANQTTVAMDEINVQVNLINESISIIDQIAFQTNILSLNAAVEAATAGEAGRGFAVVAAEVRNLANRSAEAAKEIKIIVENATAKANQGKDIATNMISGYKQLNENISETINLIQDIEMSSKEQLLGIEQINDAVNSLDAQTQENANIASQAHNVAVITDEIAKLVVSNANDKEFHGKDSVKAKE</sequence>
<keyword evidence="1" id="KW-0145">Chemotaxis</keyword>
<dbReference type="KEGG" id="avp:AVENP_0220"/>
<evidence type="ECO:0000256" key="3">
    <source>
        <dbReference type="PROSITE-ProRule" id="PRU00284"/>
    </source>
</evidence>
<reference evidence="5 6" key="1">
    <citation type="submission" date="2020-05" db="EMBL/GenBank/DDBJ databases">
        <title>Complete genome sequencing of Campylobacter and Arcobacter type strains.</title>
        <authorList>
            <person name="Miller W.G."/>
            <person name="Yee E."/>
        </authorList>
    </citation>
    <scope>NUCLEOTIDE SEQUENCE [LARGE SCALE GENOMIC DNA]</scope>
    <source>
        <strain evidence="5 6">LMG 26156</strain>
    </source>
</reference>
<dbReference type="EMBL" id="CP053840">
    <property type="protein sequence ID" value="QKF65800.1"/>
    <property type="molecule type" value="Genomic_DNA"/>
</dbReference>
<protein>
    <submittedName>
        <fullName evidence="5">MCP-domain signal transduction protein</fullName>
    </submittedName>
</protein>
<dbReference type="Pfam" id="PF00015">
    <property type="entry name" value="MCPsignal"/>
    <property type="match status" value="1"/>
</dbReference>
<evidence type="ECO:0000313" key="5">
    <source>
        <dbReference type="EMBL" id="QKF65800.1"/>
    </source>
</evidence>